<gene>
    <name evidence="1" type="ORF">F2Q70_00002520</name>
</gene>
<sequence>MEKVLKKLTVAGKFIGATELEAKLEEAVSQIKRTLDSHHLSTCDAICTCATSKLMLYQTRFPPHLMRYQRPQNTGITRQ</sequence>
<accession>A0A8S9IZF8</accession>
<dbReference type="AlphaFoldDB" id="A0A8S9IZF8"/>
<evidence type="ECO:0000313" key="1">
    <source>
        <dbReference type="EMBL" id="KAF2574446.1"/>
    </source>
</evidence>
<protein>
    <submittedName>
        <fullName evidence="1">Uncharacterized protein</fullName>
    </submittedName>
</protein>
<organism evidence="1">
    <name type="scientific">Brassica cretica</name>
    <name type="common">Mustard</name>
    <dbReference type="NCBI Taxonomy" id="69181"/>
    <lineage>
        <taxon>Eukaryota</taxon>
        <taxon>Viridiplantae</taxon>
        <taxon>Streptophyta</taxon>
        <taxon>Embryophyta</taxon>
        <taxon>Tracheophyta</taxon>
        <taxon>Spermatophyta</taxon>
        <taxon>Magnoliopsida</taxon>
        <taxon>eudicotyledons</taxon>
        <taxon>Gunneridae</taxon>
        <taxon>Pentapetalae</taxon>
        <taxon>rosids</taxon>
        <taxon>malvids</taxon>
        <taxon>Brassicales</taxon>
        <taxon>Brassicaceae</taxon>
        <taxon>Brassiceae</taxon>
        <taxon>Brassica</taxon>
    </lineage>
</organism>
<proteinExistence type="predicted"/>
<dbReference type="EMBL" id="QGKY02001015">
    <property type="protein sequence ID" value="KAF2574446.1"/>
    <property type="molecule type" value="Genomic_DNA"/>
</dbReference>
<comment type="caution">
    <text evidence="1">The sequence shown here is derived from an EMBL/GenBank/DDBJ whole genome shotgun (WGS) entry which is preliminary data.</text>
</comment>
<reference evidence="1" key="1">
    <citation type="submission" date="2019-12" db="EMBL/GenBank/DDBJ databases">
        <title>Genome sequencing and annotation of Brassica cretica.</title>
        <authorList>
            <person name="Studholme D.J."/>
            <person name="Sarris P.F."/>
        </authorList>
    </citation>
    <scope>NUCLEOTIDE SEQUENCE</scope>
    <source>
        <strain evidence="1">PFS-102/07</strain>
        <tissue evidence="1">Leaf</tissue>
    </source>
</reference>
<name>A0A8S9IZF8_BRACR</name>